<feature type="compositionally biased region" description="Gly residues" evidence="1">
    <location>
        <begin position="62"/>
        <end position="72"/>
    </location>
</feature>
<feature type="compositionally biased region" description="Basic and acidic residues" evidence="1">
    <location>
        <begin position="73"/>
        <end position="86"/>
    </location>
</feature>
<dbReference type="PROSITE" id="PS51257">
    <property type="entry name" value="PROKAR_LIPOPROTEIN"/>
    <property type="match status" value="1"/>
</dbReference>
<dbReference type="AlphaFoldDB" id="A0A8J5X5A7"/>
<accession>A0A8J5X5A7</accession>
<feature type="region of interest" description="Disordered" evidence="1">
    <location>
        <begin position="1"/>
        <end position="23"/>
    </location>
</feature>
<sequence length="182" mass="16872">MPPAHRTASSASGPPTPLQPLASGCAGAVATVGAAVRRGSSANGRWVGGLKAGLSGAPRVGSGTGVAVGSGSGERKAALGGGDRRARMGAGECADEGSARAGGGGGADRGGGAGDGGNGNGEASHGDEVVGRLGARLGRSSGSTAPPAAAESLGAPDVEVRPSAVGAERAIGARVAFELAAG</sequence>
<reference evidence="2" key="1">
    <citation type="submission" date="2021-05" db="EMBL/GenBank/DDBJ databases">
        <title>The genome of the haptophyte Pavlova lutheri (Diacronema luteri, Pavlovales) - a model for lipid biosynthesis in eukaryotic algae.</title>
        <authorList>
            <person name="Hulatt C.J."/>
            <person name="Posewitz M.C."/>
        </authorList>
    </citation>
    <scope>NUCLEOTIDE SEQUENCE</scope>
    <source>
        <strain evidence="2">NIVA-4/92</strain>
    </source>
</reference>
<evidence type="ECO:0000313" key="2">
    <source>
        <dbReference type="EMBL" id="KAG8459738.1"/>
    </source>
</evidence>
<feature type="compositionally biased region" description="Gly residues" evidence="1">
    <location>
        <begin position="100"/>
        <end position="120"/>
    </location>
</feature>
<feature type="region of interest" description="Disordered" evidence="1">
    <location>
        <begin position="137"/>
        <end position="156"/>
    </location>
</feature>
<name>A0A8J5X5A7_DIALT</name>
<dbReference type="Proteomes" id="UP000751190">
    <property type="component" value="Unassembled WGS sequence"/>
</dbReference>
<feature type="region of interest" description="Disordered" evidence="1">
    <location>
        <begin position="51"/>
        <end position="127"/>
    </location>
</feature>
<organism evidence="2 3">
    <name type="scientific">Diacronema lutheri</name>
    <name type="common">Unicellular marine alga</name>
    <name type="synonym">Monochrysis lutheri</name>
    <dbReference type="NCBI Taxonomy" id="2081491"/>
    <lineage>
        <taxon>Eukaryota</taxon>
        <taxon>Haptista</taxon>
        <taxon>Haptophyta</taxon>
        <taxon>Pavlovophyceae</taxon>
        <taxon>Pavlovales</taxon>
        <taxon>Pavlovaceae</taxon>
        <taxon>Diacronema</taxon>
    </lineage>
</organism>
<proteinExistence type="predicted"/>
<evidence type="ECO:0000256" key="1">
    <source>
        <dbReference type="SAM" id="MobiDB-lite"/>
    </source>
</evidence>
<dbReference type="EMBL" id="JAGTXO010000038">
    <property type="protein sequence ID" value="KAG8459738.1"/>
    <property type="molecule type" value="Genomic_DNA"/>
</dbReference>
<keyword evidence="3" id="KW-1185">Reference proteome</keyword>
<protein>
    <submittedName>
        <fullName evidence="2">Uncharacterized protein</fullName>
    </submittedName>
</protein>
<gene>
    <name evidence="2" type="ORF">KFE25_003190</name>
</gene>
<evidence type="ECO:0000313" key="3">
    <source>
        <dbReference type="Proteomes" id="UP000751190"/>
    </source>
</evidence>
<comment type="caution">
    <text evidence="2">The sequence shown here is derived from an EMBL/GenBank/DDBJ whole genome shotgun (WGS) entry which is preliminary data.</text>
</comment>